<sequence>MEIVKSLEGHLQNPGAPIYQAMLLNRQAILKVRDILGSHEFQHCQSCLSLVATVMGLVVGLYEVVSITIHQPATATRGGPIPDSSPSELAPSAPSVIGMSVFRFGSLEFDPDEQEIFETAMVRRDLSRYIEAIRHCSQKIHQQQQLEINRIEWRSSMEGFKQ</sequence>
<dbReference type="EMBL" id="BLKC01000163">
    <property type="protein sequence ID" value="GFF58002.1"/>
    <property type="molecule type" value="Genomic_DNA"/>
</dbReference>
<name>A0A8E0QW34_9EURO</name>
<reference evidence="3" key="4">
    <citation type="submission" date="2021-01" db="EMBL/GenBank/DDBJ databases">
        <title>Pan-genome distribution and transcriptional activeness of fungal secondary metabolism genes in Aspergillus section Fumigati.</title>
        <authorList>
            <person name="Takahashi H."/>
            <person name="Umemura M."/>
            <person name="Ninomiya A."/>
            <person name="Kusuya Y."/>
            <person name="Urayama S."/>
            <person name="Shimizu M."/>
            <person name="Watanabe A."/>
            <person name="Kamei K."/>
            <person name="Yaguchi T."/>
            <person name="Hagiwara D."/>
        </authorList>
    </citation>
    <scope>NUCLEOTIDE SEQUENCE</scope>
    <source>
        <strain evidence="3">IFM 46973</strain>
    </source>
</reference>
<keyword evidence="6" id="KW-1185">Reference proteome</keyword>
<evidence type="ECO:0000313" key="4">
    <source>
        <dbReference type="Proteomes" id="UP000036893"/>
    </source>
</evidence>
<dbReference type="EMBL" id="BLKG01000283">
    <property type="protein sequence ID" value="GFG00654.1"/>
    <property type="molecule type" value="Genomic_DNA"/>
</dbReference>
<evidence type="ECO:0000313" key="6">
    <source>
        <dbReference type="Proteomes" id="UP000465266"/>
    </source>
</evidence>
<dbReference type="Proteomes" id="UP000465221">
    <property type="component" value="Unassembled WGS sequence"/>
</dbReference>
<dbReference type="RefSeq" id="XP_043147660.1">
    <property type="nucleotide sequence ID" value="XM_043291725.1"/>
</dbReference>
<comment type="caution">
    <text evidence="3">The sequence shown here is derived from an EMBL/GenBank/DDBJ whole genome shotgun (WGS) entry which is preliminary data.</text>
</comment>
<dbReference type="EMBL" id="BBXM02000005">
    <property type="protein sequence ID" value="GIC90394.1"/>
    <property type="molecule type" value="Genomic_DNA"/>
</dbReference>
<accession>A0A8E0QW34</accession>
<reference evidence="2 6" key="3">
    <citation type="submission" date="2020-01" db="EMBL/GenBank/DDBJ databases">
        <title>Draft genome sequence of Aspergillus udagawae IFM 53868.</title>
        <authorList>
            <person name="Takahashi H."/>
            <person name="Yaguchi T."/>
        </authorList>
    </citation>
    <scope>NUCLEOTIDE SEQUENCE [LARGE SCALE GENOMIC DNA]</scope>
    <source>
        <strain evidence="2 6">IFM 53868</strain>
    </source>
</reference>
<protein>
    <submittedName>
        <fullName evidence="3">Uncharacterized protein</fullName>
    </submittedName>
</protein>
<dbReference type="Proteomes" id="UP000465266">
    <property type="component" value="Unassembled WGS sequence"/>
</dbReference>
<dbReference type="AlphaFoldDB" id="A0A8E0QW34"/>
<evidence type="ECO:0000313" key="5">
    <source>
        <dbReference type="Proteomes" id="UP000465221"/>
    </source>
</evidence>
<dbReference type="Proteomes" id="UP000036893">
    <property type="component" value="Unassembled WGS sequence"/>
</dbReference>
<gene>
    <name evidence="3" type="ORF">Aud_006828</name>
    <name evidence="1" type="ORF">IFM46972_10971</name>
    <name evidence="2" type="ORF">IFM53868_10814</name>
</gene>
<evidence type="ECO:0000313" key="1">
    <source>
        <dbReference type="EMBL" id="GFF58002.1"/>
    </source>
</evidence>
<proteinExistence type="predicted"/>
<dbReference type="GeneID" id="66994305"/>
<reference evidence="1 5" key="2">
    <citation type="submission" date="2020-01" db="EMBL/GenBank/DDBJ databases">
        <title>Draft genome sequence of Aspergillus udagawae IFM 46972.</title>
        <authorList>
            <person name="Takahashi H."/>
            <person name="Yaguchi T."/>
        </authorList>
    </citation>
    <scope>NUCLEOTIDE SEQUENCE [LARGE SCALE GENOMIC DNA]</scope>
    <source>
        <strain evidence="1 5">IFM 46972</strain>
    </source>
</reference>
<evidence type="ECO:0000313" key="2">
    <source>
        <dbReference type="EMBL" id="GFG00654.1"/>
    </source>
</evidence>
<reference evidence="3" key="1">
    <citation type="journal article" date="2015" name="Genome Announc.">
        <title>Draft Genome Sequence of the Pathogenic Filamentous Fungus Aspergillus udagawae Strain IFM 46973T.</title>
        <authorList>
            <person name="Kusuya Y."/>
            <person name="Takahashi-Nakaguchi A."/>
            <person name="Takahashi H."/>
            <person name="Yaguchi T."/>
        </authorList>
    </citation>
    <scope>NUCLEOTIDE SEQUENCE</scope>
    <source>
        <strain evidence="3">IFM 46973</strain>
    </source>
</reference>
<evidence type="ECO:0000313" key="3">
    <source>
        <dbReference type="EMBL" id="GIC90394.1"/>
    </source>
</evidence>
<organism evidence="3 4">
    <name type="scientific">Aspergillus udagawae</name>
    <dbReference type="NCBI Taxonomy" id="91492"/>
    <lineage>
        <taxon>Eukaryota</taxon>
        <taxon>Fungi</taxon>
        <taxon>Dikarya</taxon>
        <taxon>Ascomycota</taxon>
        <taxon>Pezizomycotina</taxon>
        <taxon>Eurotiomycetes</taxon>
        <taxon>Eurotiomycetidae</taxon>
        <taxon>Eurotiales</taxon>
        <taxon>Aspergillaceae</taxon>
        <taxon>Aspergillus</taxon>
        <taxon>Aspergillus subgen. Fumigati</taxon>
    </lineage>
</organism>